<evidence type="ECO:0000256" key="4">
    <source>
        <dbReference type="SAM" id="MobiDB-lite"/>
    </source>
</evidence>
<dbReference type="RefSeq" id="WP_381084669.1">
    <property type="nucleotide sequence ID" value="NZ_JBHUDX010000053.1"/>
</dbReference>
<sequence>MTSATQRPAPAGAPAAPSSPGPFRTLLTALRSRQIRALMSLSRAFVAPVNRSAFLTGAASSGLLRELAAQPADLASLARRLGLEDEADRLRVWLDIGVKLGDLSCRQEKYALRSRHAKALADPGNDAVVGALEEVTRFHFTVLRDAPDMLRGRRRYSLGDQDGTVIARSSMIVKPFVEAAVDRVLTRQGQVRLLEIGCGSGLYVRHAARRNPQLTGVAVDLQPEVAALAARNLADWGLSERVETRAGDALKIGFDETFDLVTMHQNIYYFPVAERVEALRAVRSLVAPGGRLLITSSCQGGSASLEALNLWLTYADFGGPLPEENALVEQMAQAGFSEARSFRVVPGEQFIAFTGVNGRAS</sequence>
<dbReference type="Pfam" id="PF13649">
    <property type="entry name" value="Methyltransf_25"/>
    <property type="match status" value="1"/>
</dbReference>
<evidence type="ECO:0000313" key="6">
    <source>
        <dbReference type="EMBL" id="MFD1660505.1"/>
    </source>
</evidence>
<proteinExistence type="predicted"/>
<dbReference type="EMBL" id="JBHUDX010000053">
    <property type="protein sequence ID" value="MFD1660505.1"/>
    <property type="molecule type" value="Genomic_DNA"/>
</dbReference>
<dbReference type="Gene3D" id="1.10.10.10">
    <property type="entry name" value="Winged helix-like DNA-binding domain superfamily/Winged helix DNA-binding domain"/>
    <property type="match status" value="1"/>
</dbReference>
<protein>
    <submittedName>
        <fullName evidence="6">SAM-dependent methyltransferase</fullName>
        <ecNumber evidence="6">2.1.1.-</ecNumber>
    </submittedName>
</protein>
<dbReference type="CDD" id="cd02440">
    <property type="entry name" value="AdoMet_MTases"/>
    <property type="match status" value="1"/>
</dbReference>
<dbReference type="PANTHER" id="PTHR43464">
    <property type="entry name" value="METHYLTRANSFERASE"/>
    <property type="match status" value="1"/>
</dbReference>
<keyword evidence="3" id="KW-0949">S-adenosyl-L-methionine</keyword>
<evidence type="ECO:0000313" key="7">
    <source>
        <dbReference type="Proteomes" id="UP001597261"/>
    </source>
</evidence>
<dbReference type="InterPro" id="IPR036388">
    <property type="entry name" value="WH-like_DNA-bd_sf"/>
</dbReference>
<evidence type="ECO:0000256" key="2">
    <source>
        <dbReference type="ARBA" id="ARBA00022679"/>
    </source>
</evidence>
<feature type="region of interest" description="Disordered" evidence="4">
    <location>
        <begin position="1"/>
        <end position="22"/>
    </location>
</feature>
<evidence type="ECO:0000256" key="1">
    <source>
        <dbReference type="ARBA" id="ARBA00022603"/>
    </source>
</evidence>
<keyword evidence="7" id="KW-1185">Reference proteome</keyword>
<dbReference type="Gene3D" id="3.40.50.150">
    <property type="entry name" value="Vaccinia Virus protein VP39"/>
    <property type="match status" value="1"/>
</dbReference>
<dbReference type="PANTHER" id="PTHR43464:SF19">
    <property type="entry name" value="UBIQUINONE BIOSYNTHESIS O-METHYLTRANSFERASE, MITOCHONDRIAL"/>
    <property type="match status" value="1"/>
</dbReference>
<feature type="compositionally biased region" description="Low complexity" evidence="4">
    <location>
        <begin position="8"/>
        <end position="22"/>
    </location>
</feature>
<keyword evidence="2 6" id="KW-0808">Transferase</keyword>
<accession>A0ABW4IX16</accession>
<evidence type="ECO:0000256" key="3">
    <source>
        <dbReference type="ARBA" id="ARBA00022691"/>
    </source>
</evidence>
<dbReference type="InterPro" id="IPR029063">
    <property type="entry name" value="SAM-dependent_MTases_sf"/>
</dbReference>
<name>A0ABW4IX16_9ACTN</name>
<dbReference type="GO" id="GO:0032259">
    <property type="term" value="P:methylation"/>
    <property type="evidence" value="ECO:0007669"/>
    <property type="project" value="UniProtKB-KW"/>
</dbReference>
<dbReference type="SUPFAM" id="SSF53335">
    <property type="entry name" value="S-adenosyl-L-methionine-dependent methyltransferases"/>
    <property type="match status" value="1"/>
</dbReference>
<feature type="domain" description="Methyltransferase" evidence="5">
    <location>
        <begin position="194"/>
        <end position="290"/>
    </location>
</feature>
<keyword evidence="1 6" id="KW-0489">Methyltransferase</keyword>
<comment type="caution">
    <text evidence="6">The sequence shown here is derived from an EMBL/GenBank/DDBJ whole genome shotgun (WGS) entry which is preliminary data.</text>
</comment>
<dbReference type="Proteomes" id="UP001597261">
    <property type="component" value="Unassembled WGS sequence"/>
</dbReference>
<dbReference type="GO" id="GO:0008168">
    <property type="term" value="F:methyltransferase activity"/>
    <property type="evidence" value="ECO:0007669"/>
    <property type="project" value="UniProtKB-KW"/>
</dbReference>
<dbReference type="EC" id="2.1.1.-" evidence="6"/>
<organism evidence="6 7">
    <name type="scientific">Streptomyces caeni</name>
    <dbReference type="NCBI Taxonomy" id="2307231"/>
    <lineage>
        <taxon>Bacteria</taxon>
        <taxon>Bacillati</taxon>
        <taxon>Actinomycetota</taxon>
        <taxon>Actinomycetes</taxon>
        <taxon>Kitasatosporales</taxon>
        <taxon>Streptomycetaceae</taxon>
        <taxon>Streptomyces</taxon>
    </lineage>
</organism>
<gene>
    <name evidence="6" type="ORF">ACFSL4_20405</name>
</gene>
<evidence type="ECO:0000259" key="5">
    <source>
        <dbReference type="Pfam" id="PF13649"/>
    </source>
</evidence>
<dbReference type="InterPro" id="IPR041698">
    <property type="entry name" value="Methyltransf_25"/>
</dbReference>
<reference evidence="7" key="1">
    <citation type="journal article" date="2019" name="Int. J. Syst. Evol. Microbiol.">
        <title>The Global Catalogue of Microorganisms (GCM) 10K type strain sequencing project: providing services to taxonomists for standard genome sequencing and annotation.</title>
        <authorList>
            <consortium name="The Broad Institute Genomics Platform"/>
            <consortium name="The Broad Institute Genome Sequencing Center for Infectious Disease"/>
            <person name="Wu L."/>
            <person name="Ma J."/>
        </authorList>
    </citation>
    <scope>NUCLEOTIDE SEQUENCE [LARGE SCALE GENOMIC DNA]</scope>
    <source>
        <strain evidence="7">CGMCC 1.12470</strain>
    </source>
</reference>